<protein>
    <submittedName>
        <fullName evidence="1">Uncharacterized protein</fullName>
    </submittedName>
</protein>
<dbReference type="EMBL" id="CM044704">
    <property type="protein sequence ID" value="KAI5669369.1"/>
    <property type="molecule type" value="Genomic_DNA"/>
</dbReference>
<keyword evidence="2" id="KW-1185">Reference proteome</keyword>
<reference evidence="2" key="1">
    <citation type="journal article" date="2023" name="Nat. Plants">
        <title>Single-cell RNA sequencing provides a high-resolution roadmap for understanding the multicellular compartmentation of specialized metabolism.</title>
        <authorList>
            <person name="Sun S."/>
            <person name="Shen X."/>
            <person name="Li Y."/>
            <person name="Li Y."/>
            <person name="Wang S."/>
            <person name="Li R."/>
            <person name="Zhang H."/>
            <person name="Shen G."/>
            <person name="Guo B."/>
            <person name="Wei J."/>
            <person name="Xu J."/>
            <person name="St-Pierre B."/>
            <person name="Chen S."/>
            <person name="Sun C."/>
        </authorList>
    </citation>
    <scope>NUCLEOTIDE SEQUENCE [LARGE SCALE GENOMIC DNA]</scope>
</reference>
<evidence type="ECO:0000313" key="1">
    <source>
        <dbReference type="EMBL" id="KAI5669369.1"/>
    </source>
</evidence>
<dbReference type="Proteomes" id="UP001060085">
    <property type="component" value="Linkage Group LG04"/>
</dbReference>
<accession>A0ACC0B9S1</accession>
<proteinExistence type="predicted"/>
<comment type="caution">
    <text evidence="1">The sequence shown here is derived from an EMBL/GenBank/DDBJ whole genome shotgun (WGS) entry which is preliminary data.</text>
</comment>
<gene>
    <name evidence="1" type="ORF">M9H77_19222</name>
</gene>
<sequence>MHKRSFKQRSKRSLKTIRLYEEVIKLKTLKARRMIRDSFIGYLWKLEETLQKLYPIFSQALSLARGLDYGSGLGMVQFTDLMWAGLVLGLMWAGPAWTTINKIKA</sequence>
<evidence type="ECO:0000313" key="2">
    <source>
        <dbReference type="Proteomes" id="UP001060085"/>
    </source>
</evidence>
<name>A0ACC0B9S1_CATRO</name>
<organism evidence="1 2">
    <name type="scientific">Catharanthus roseus</name>
    <name type="common">Madagascar periwinkle</name>
    <name type="synonym">Vinca rosea</name>
    <dbReference type="NCBI Taxonomy" id="4058"/>
    <lineage>
        <taxon>Eukaryota</taxon>
        <taxon>Viridiplantae</taxon>
        <taxon>Streptophyta</taxon>
        <taxon>Embryophyta</taxon>
        <taxon>Tracheophyta</taxon>
        <taxon>Spermatophyta</taxon>
        <taxon>Magnoliopsida</taxon>
        <taxon>eudicotyledons</taxon>
        <taxon>Gunneridae</taxon>
        <taxon>Pentapetalae</taxon>
        <taxon>asterids</taxon>
        <taxon>lamiids</taxon>
        <taxon>Gentianales</taxon>
        <taxon>Apocynaceae</taxon>
        <taxon>Rauvolfioideae</taxon>
        <taxon>Vinceae</taxon>
        <taxon>Catharanthinae</taxon>
        <taxon>Catharanthus</taxon>
    </lineage>
</organism>